<dbReference type="PRINTS" id="PR00719">
    <property type="entry name" value="LMWPTPASE"/>
</dbReference>
<comment type="similarity">
    <text evidence="1">Belongs to the low molecular weight phosphotyrosine protein phosphatase family.</text>
</comment>
<dbReference type="PANTHER" id="PTHR11717:SF7">
    <property type="entry name" value="LOW MOLECULAR WEIGHT PHOSPHOTYROSINE PROTEIN PHOSPHATASE"/>
    <property type="match status" value="1"/>
</dbReference>
<dbReference type="InterPro" id="IPR017867">
    <property type="entry name" value="Tyr_phospatase_low_mol_wt"/>
</dbReference>
<evidence type="ECO:0000256" key="2">
    <source>
        <dbReference type="ARBA" id="ARBA00013064"/>
    </source>
</evidence>
<organism evidence="7 8">
    <name type="scientific">Catonella massiliensis</name>
    <dbReference type="NCBI Taxonomy" id="2799636"/>
    <lineage>
        <taxon>Bacteria</taxon>
        <taxon>Bacillati</taxon>
        <taxon>Bacillota</taxon>
        <taxon>Clostridia</taxon>
        <taxon>Lachnospirales</taxon>
        <taxon>Lachnospiraceae</taxon>
        <taxon>Catonella</taxon>
    </lineage>
</organism>
<dbReference type="Pfam" id="PF01451">
    <property type="entry name" value="LMWPc"/>
    <property type="match status" value="1"/>
</dbReference>
<evidence type="ECO:0000313" key="7">
    <source>
        <dbReference type="EMBL" id="MBK5898844.1"/>
    </source>
</evidence>
<comment type="caution">
    <text evidence="7">The sequence shown here is derived from an EMBL/GenBank/DDBJ whole genome shotgun (WGS) entry which is preliminary data.</text>
</comment>
<evidence type="ECO:0000259" key="6">
    <source>
        <dbReference type="SMART" id="SM00226"/>
    </source>
</evidence>
<comment type="catalytic activity">
    <reaction evidence="5">
        <text>O-phospho-L-tyrosyl-[protein] + H2O = L-tyrosyl-[protein] + phosphate</text>
        <dbReference type="Rhea" id="RHEA:10684"/>
        <dbReference type="Rhea" id="RHEA-COMP:10136"/>
        <dbReference type="Rhea" id="RHEA-COMP:20101"/>
        <dbReference type="ChEBI" id="CHEBI:15377"/>
        <dbReference type="ChEBI" id="CHEBI:43474"/>
        <dbReference type="ChEBI" id="CHEBI:46858"/>
        <dbReference type="ChEBI" id="CHEBI:61978"/>
        <dbReference type="EC" id="3.1.3.48"/>
    </reaction>
</comment>
<sequence>MTKILFICHGNICRSTMAHFVFQDMINKAGLADEFLIDSKATSTEALGESTHYGTVKKLREVGVPVLPHTSTQITKKDYRDFDYIIAMDTNNLRNLDRILSGDPKKKIRKLLSFAGKDGDIADPWYTGDFDATYRDVLEGCEGLLKELTTKH</sequence>
<gene>
    <name evidence="7" type="ORF">JJN12_13855</name>
</gene>
<proteinExistence type="inferred from homology"/>
<dbReference type="PANTHER" id="PTHR11717">
    <property type="entry name" value="LOW MOLECULAR WEIGHT PROTEIN TYROSINE PHOSPHATASE"/>
    <property type="match status" value="1"/>
</dbReference>
<keyword evidence="3" id="KW-0378">Hydrolase</keyword>
<dbReference type="EC" id="3.1.3.48" evidence="2"/>
<accession>A0ABS1J4J2</accession>
<dbReference type="EMBL" id="JAEPRJ010000001">
    <property type="protein sequence ID" value="MBK5898844.1"/>
    <property type="molecule type" value="Genomic_DNA"/>
</dbReference>
<dbReference type="CDD" id="cd16343">
    <property type="entry name" value="LMWPTP"/>
    <property type="match status" value="1"/>
</dbReference>
<name>A0ABS1J4J2_9FIRM</name>
<dbReference type="Proteomes" id="UP000604730">
    <property type="component" value="Unassembled WGS sequence"/>
</dbReference>
<evidence type="ECO:0000256" key="3">
    <source>
        <dbReference type="ARBA" id="ARBA00022801"/>
    </source>
</evidence>
<dbReference type="SUPFAM" id="SSF52788">
    <property type="entry name" value="Phosphotyrosine protein phosphatases I"/>
    <property type="match status" value="1"/>
</dbReference>
<reference evidence="7 8" key="1">
    <citation type="submission" date="2021-01" db="EMBL/GenBank/DDBJ databases">
        <title>Isolation and description of Catonella massiliensis sp. nov., a novel Catonella species, isolated from a stable periodontitis subject.</title>
        <authorList>
            <person name="Antezack A."/>
            <person name="Boxberger M."/>
            <person name="La Scola B."/>
            <person name="Monnet-Corti V."/>
        </authorList>
    </citation>
    <scope>NUCLEOTIDE SEQUENCE [LARGE SCALE GENOMIC DNA]</scope>
    <source>
        <strain evidence="7 8">Marseille-Q4567</strain>
    </source>
</reference>
<protein>
    <recommendedName>
        <fullName evidence="2">protein-tyrosine-phosphatase</fullName>
        <ecNumber evidence="2">3.1.3.48</ecNumber>
    </recommendedName>
</protein>
<dbReference type="InterPro" id="IPR036196">
    <property type="entry name" value="Ptyr_pPase_sf"/>
</dbReference>
<dbReference type="Gene3D" id="3.40.50.2300">
    <property type="match status" value="1"/>
</dbReference>
<dbReference type="InterPro" id="IPR023485">
    <property type="entry name" value="Ptyr_pPase"/>
</dbReference>
<evidence type="ECO:0000313" key="8">
    <source>
        <dbReference type="Proteomes" id="UP000604730"/>
    </source>
</evidence>
<feature type="domain" description="Phosphotyrosine protein phosphatase I" evidence="6">
    <location>
        <begin position="2"/>
        <end position="147"/>
    </location>
</feature>
<evidence type="ECO:0000256" key="1">
    <source>
        <dbReference type="ARBA" id="ARBA00011063"/>
    </source>
</evidence>
<keyword evidence="8" id="KW-1185">Reference proteome</keyword>
<keyword evidence="4" id="KW-0904">Protein phosphatase</keyword>
<dbReference type="InterPro" id="IPR050438">
    <property type="entry name" value="LMW_PTPase"/>
</dbReference>
<dbReference type="RefSeq" id="WP_208430237.1">
    <property type="nucleotide sequence ID" value="NZ_JAEPRJ010000001.1"/>
</dbReference>
<dbReference type="SMART" id="SM00226">
    <property type="entry name" value="LMWPc"/>
    <property type="match status" value="1"/>
</dbReference>
<evidence type="ECO:0000256" key="5">
    <source>
        <dbReference type="ARBA" id="ARBA00051722"/>
    </source>
</evidence>
<evidence type="ECO:0000256" key="4">
    <source>
        <dbReference type="ARBA" id="ARBA00022912"/>
    </source>
</evidence>